<dbReference type="CDD" id="cd03808">
    <property type="entry name" value="GT4_CapM-like"/>
    <property type="match status" value="1"/>
</dbReference>
<dbReference type="AlphaFoldDB" id="A0A078MJ93"/>
<dbReference type="Pfam" id="PF13579">
    <property type="entry name" value="Glyco_trans_4_4"/>
    <property type="match status" value="1"/>
</dbReference>
<keyword evidence="2" id="KW-0808">Transferase</keyword>
<evidence type="ECO:0000313" key="2">
    <source>
        <dbReference type="EMBL" id="CEA06309.1"/>
    </source>
</evidence>
<protein>
    <submittedName>
        <fullName evidence="2">Glycosyl transferase-like protein</fullName>
    </submittedName>
</protein>
<sequence length="318" mass="34656">MNRGISPFKDLVSIYRMWKVLRRVKPDVVHSYTPKAGLVTMLAAFLAGVPVRIHTFTGLVFPTSDGFKRKLLVAIDRLICAAATNVVPEGEGVAADLRADSITSKPLRVIGKGNIAGVDTQYFQPTKCLPLQHGGSGSFTFCFVGRLNRDKGLQELVSAFTSLEGESTLLLVGELDATAPVDEVTLGHIQSHPRIQTTGFLEDIRPALEACDVLVLPSYREGFPNVVLQAGAMGKPVIASDINGCNEVIENGFNGWLVRPRDASALAERMAHVMSCSPDERAKLGNNARARIVERYEQSGYRRKLLEFYKEVASEAGL</sequence>
<dbReference type="PANTHER" id="PTHR45947">
    <property type="entry name" value="SULFOQUINOVOSYL TRANSFERASE SQD2"/>
    <property type="match status" value="1"/>
</dbReference>
<dbReference type="GO" id="GO:0016757">
    <property type="term" value="F:glycosyltransferase activity"/>
    <property type="evidence" value="ECO:0007669"/>
    <property type="project" value="TreeGrafter"/>
</dbReference>
<dbReference type="Gene3D" id="3.40.50.2000">
    <property type="entry name" value="Glycogen Phosphorylase B"/>
    <property type="match status" value="2"/>
</dbReference>
<dbReference type="InterPro" id="IPR028098">
    <property type="entry name" value="Glyco_trans_4-like_N"/>
</dbReference>
<dbReference type="EMBL" id="LM997413">
    <property type="protein sequence ID" value="CEA06309.1"/>
    <property type="molecule type" value="Genomic_DNA"/>
</dbReference>
<dbReference type="InterPro" id="IPR050194">
    <property type="entry name" value="Glycosyltransferase_grp1"/>
</dbReference>
<accession>A0A078MJ93</accession>
<dbReference type="EMBL" id="LK391969">
    <property type="protein sequence ID" value="CEF27734.1"/>
    <property type="molecule type" value="Genomic_DNA"/>
</dbReference>
<reference evidence="2" key="1">
    <citation type="submission" date="2014-07" db="EMBL/GenBank/DDBJ databases">
        <authorList>
            <person name="Urmite Genomes Urmite Genomes"/>
        </authorList>
    </citation>
    <scope>NUCLEOTIDE SEQUENCE</scope>
    <source>
        <strain evidence="2">12M76_air</strain>
    </source>
</reference>
<dbReference type="PATRIC" id="fig|1461581.3.peg.2652"/>
<proteinExistence type="predicted"/>
<feature type="domain" description="Glycosyltransferase subfamily 4-like N-terminal" evidence="1">
    <location>
        <begin position="6"/>
        <end position="111"/>
    </location>
</feature>
<dbReference type="Pfam" id="PF13692">
    <property type="entry name" value="Glyco_trans_1_4"/>
    <property type="match status" value="1"/>
</dbReference>
<gene>
    <name evidence="2" type="ORF">BN1049_02693</name>
</gene>
<evidence type="ECO:0000259" key="1">
    <source>
        <dbReference type="Pfam" id="PF13579"/>
    </source>
</evidence>
<dbReference type="SUPFAM" id="SSF53756">
    <property type="entry name" value="UDP-Glycosyltransferase/glycogen phosphorylase"/>
    <property type="match status" value="1"/>
</dbReference>
<organism evidence="2">
    <name type="scientific">Pseudomonas saudimassiliensis</name>
    <dbReference type="NCBI Taxonomy" id="1461581"/>
    <lineage>
        <taxon>Bacteria</taxon>
        <taxon>Pseudomonadati</taxon>
        <taxon>Pseudomonadota</taxon>
        <taxon>Gammaproteobacteria</taxon>
        <taxon>Pseudomonadales</taxon>
        <taxon>Pseudomonadaceae</taxon>
        <taxon>Pseudomonas</taxon>
    </lineage>
</organism>
<name>A0A078MJ93_9PSED</name>
<dbReference type="PANTHER" id="PTHR45947:SF3">
    <property type="entry name" value="SULFOQUINOVOSYL TRANSFERASE SQD2"/>
    <property type="match status" value="1"/>
</dbReference>